<keyword evidence="1" id="KW-0175">Coiled coil</keyword>
<evidence type="ECO:0000313" key="2">
    <source>
        <dbReference type="EMBL" id="OEL11793.1"/>
    </source>
</evidence>
<dbReference type="STRING" id="237258.SAMN04489756_12613"/>
<gene>
    <name evidence="2" type="ORF">BHF72_1734</name>
</gene>
<reference evidence="2 3" key="1">
    <citation type="submission" date="2016-09" db="EMBL/GenBank/DDBJ databases">
        <authorList>
            <person name="Capua I."/>
            <person name="De Benedictis P."/>
            <person name="Joannis T."/>
            <person name="Lombin L.H."/>
            <person name="Cattoli G."/>
        </authorList>
    </citation>
    <scope>NUCLEOTIDE SEQUENCE [LARGE SCALE GENOMIC DNA]</scope>
    <source>
        <strain evidence="2 3">NRS-1</strain>
    </source>
</reference>
<protein>
    <recommendedName>
        <fullName evidence="4">TonB C-terminal domain-containing protein</fullName>
    </recommendedName>
</protein>
<evidence type="ECO:0008006" key="4">
    <source>
        <dbReference type="Google" id="ProtNLM"/>
    </source>
</evidence>
<organism evidence="2 3">
    <name type="scientific">Cloacibacterium normanense</name>
    <dbReference type="NCBI Taxonomy" id="237258"/>
    <lineage>
        <taxon>Bacteria</taxon>
        <taxon>Pseudomonadati</taxon>
        <taxon>Bacteroidota</taxon>
        <taxon>Flavobacteriia</taxon>
        <taxon>Flavobacteriales</taxon>
        <taxon>Weeksellaceae</taxon>
    </lineage>
</organism>
<comment type="caution">
    <text evidence="2">The sequence shown here is derived from an EMBL/GenBank/DDBJ whole genome shotgun (WGS) entry which is preliminary data.</text>
</comment>
<dbReference type="EMBL" id="MKGI01000018">
    <property type="protein sequence ID" value="OEL11793.1"/>
    <property type="molecule type" value="Genomic_DNA"/>
</dbReference>
<keyword evidence="3" id="KW-1185">Reference proteome</keyword>
<dbReference type="Proteomes" id="UP000095601">
    <property type="component" value="Unassembled WGS sequence"/>
</dbReference>
<dbReference type="RefSeq" id="WP_124878762.1">
    <property type="nucleotide sequence ID" value="NZ_CP034157.1"/>
</dbReference>
<dbReference type="AlphaFoldDB" id="A0A1E5UFX5"/>
<name>A0A1E5UFX5_9FLAO</name>
<evidence type="ECO:0000256" key="1">
    <source>
        <dbReference type="SAM" id="Coils"/>
    </source>
</evidence>
<dbReference type="KEGG" id="cnr:EB819_10955"/>
<accession>A0A1E5UFX5</accession>
<proteinExistence type="predicted"/>
<sequence>MLKIFFFLLFTCGINAQQLESLKTLKTKHDSIENQLKLKYQEEIKGKSESEISEIYYQNLLSRRKNNRERFNHYFSAVQTYLESQKLIGPSQEAAQQEIPDKTANYSQGFPALYKEVHDFIKNRYQDRLDEYFTKSAKIHFIVQNDHSLYIEKVEGSEKEFNDLALLAFLMTTGKWESAFQRGMNVKSKFVLPVKFVVEE</sequence>
<evidence type="ECO:0000313" key="3">
    <source>
        <dbReference type="Proteomes" id="UP000095601"/>
    </source>
</evidence>
<feature type="coiled-coil region" evidence="1">
    <location>
        <begin position="15"/>
        <end position="42"/>
    </location>
</feature>